<keyword evidence="3" id="KW-1185">Reference proteome</keyword>
<dbReference type="Proteomes" id="UP001597058">
    <property type="component" value="Unassembled WGS sequence"/>
</dbReference>
<comment type="caution">
    <text evidence="2">The sequence shown here is derived from an EMBL/GenBank/DDBJ whole genome shotgun (WGS) entry which is preliminary data.</text>
</comment>
<proteinExistence type="predicted"/>
<feature type="region of interest" description="Disordered" evidence="1">
    <location>
        <begin position="1"/>
        <end position="48"/>
    </location>
</feature>
<protein>
    <submittedName>
        <fullName evidence="2">Uncharacterized protein</fullName>
    </submittedName>
</protein>
<dbReference type="EMBL" id="JBHTMM010000132">
    <property type="protein sequence ID" value="MFD1312678.1"/>
    <property type="molecule type" value="Genomic_DNA"/>
</dbReference>
<name>A0ABW3XU59_9ACTN</name>
<organism evidence="2 3">
    <name type="scientific">Streptomyces kaempferi</name>
    <dbReference type="NCBI Taxonomy" id="333725"/>
    <lineage>
        <taxon>Bacteria</taxon>
        <taxon>Bacillati</taxon>
        <taxon>Actinomycetota</taxon>
        <taxon>Actinomycetes</taxon>
        <taxon>Kitasatosporales</taxon>
        <taxon>Streptomycetaceae</taxon>
        <taxon>Streptomyces</taxon>
    </lineage>
</organism>
<evidence type="ECO:0000313" key="3">
    <source>
        <dbReference type="Proteomes" id="UP001597058"/>
    </source>
</evidence>
<accession>A0ABW3XU59</accession>
<dbReference type="RefSeq" id="WP_381236532.1">
    <property type="nucleotide sequence ID" value="NZ_JBHSKH010000035.1"/>
</dbReference>
<evidence type="ECO:0000256" key="1">
    <source>
        <dbReference type="SAM" id="MobiDB-lite"/>
    </source>
</evidence>
<sequence>MTLTITDVRTGLPLPGSAVDETGSGRHRGLRADEDGWVPEGDHGRHRRMSRTGCVLLADAPHGSGHDANRLAARGESAGLGWEQRVADDLAALEALIAREKTLRSDRAQDL</sequence>
<reference evidence="3" key="1">
    <citation type="journal article" date="2019" name="Int. J. Syst. Evol. Microbiol.">
        <title>The Global Catalogue of Microorganisms (GCM) 10K type strain sequencing project: providing services to taxonomists for standard genome sequencing and annotation.</title>
        <authorList>
            <consortium name="The Broad Institute Genomics Platform"/>
            <consortium name="The Broad Institute Genome Sequencing Center for Infectious Disease"/>
            <person name="Wu L."/>
            <person name="Ma J."/>
        </authorList>
    </citation>
    <scope>NUCLEOTIDE SEQUENCE [LARGE SCALE GENOMIC DNA]</scope>
    <source>
        <strain evidence="3">CGMCC 4.7020</strain>
    </source>
</reference>
<gene>
    <name evidence="2" type="ORF">ACFQ5X_43810</name>
</gene>
<evidence type="ECO:0000313" key="2">
    <source>
        <dbReference type="EMBL" id="MFD1312678.1"/>
    </source>
</evidence>